<evidence type="ECO:0000313" key="4">
    <source>
        <dbReference type="Proteomes" id="UP001159641"/>
    </source>
</evidence>
<dbReference type="GO" id="GO:0005737">
    <property type="term" value="C:cytoplasm"/>
    <property type="evidence" value="ECO:0007669"/>
    <property type="project" value="TreeGrafter"/>
</dbReference>
<dbReference type="GO" id="GO:0051015">
    <property type="term" value="F:actin filament binding"/>
    <property type="evidence" value="ECO:0007669"/>
    <property type="project" value="TreeGrafter"/>
</dbReference>
<proteinExistence type="predicted"/>
<dbReference type="GO" id="GO:0032982">
    <property type="term" value="C:myosin filament"/>
    <property type="evidence" value="ECO:0007669"/>
    <property type="project" value="TreeGrafter"/>
</dbReference>
<dbReference type="EMBL" id="JAIQCJ010001016">
    <property type="protein sequence ID" value="KAJ8793346.1"/>
    <property type="molecule type" value="Genomic_DNA"/>
</dbReference>
<feature type="region of interest" description="Disordered" evidence="2">
    <location>
        <begin position="216"/>
        <end position="237"/>
    </location>
</feature>
<dbReference type="SUPFAM" id="SSF90257">
    <property type="entry name" value="Myosin rod fragments"/>
    <property type="match status" value="2"/>
</dbReference>
<evidence type="ECO:0000313" key="3">
    <source>
        <dbReference type="EMBL" id="KAJ8793346.1"/>
    </source>
</evidence>
<keyword evidence="4" id="KW-1185">Reference proteome</keyword>
<gene>
    <name evidence="3" type="ORF">J1605_000341</name>
</gene>
<dbReference type="AlphaFoldDB" id="A0AB34HKL8"/>
<sequence length="279" mass="31809">MAVKGWPWMRLFFKIKPLVRSAGMGKEVAGLKEECVQLQKALAKSESQREELKANYQDYCYIPKAAAFRLLINYFQLLATIFSSSWRERETLANAEEQCESLIKSKIQLEASVQALSALGVGGEEEEEVNSQLTARGRRLEDECSASKKKEIDDLETLLAKSQKEKRASEYKVKSQTEEVESLSEDVSKLQRAAKAAQEAHQETLEDLRAEEEETLTLSKTKLTLEQPANEESKARMKCEKEKCKLEGEVKLNHESMEDLESRQLQLAEKLRRARCLKT</sequence>
<protein>
    <submittedName>
        <fullName evidence="3">Uncharacterized protein</fullName>
    </submittedName>
</protein>
<dbReference type="Gene3D" id="1.20.5.340">
    <property type="match status" value="2"/>
</dbReference>
<evidence type="ECO:0000256" key="1">
    <source>
        <dbReference type="SAM" id="Coils"/>
    </source>
</evidence>
<comment type="caution">
    <text evidence="3">The sequence shown here is derived from an EMBL/GenBank/DDBJ whole genome shotgun (WGS) entry which is preliminary data.</text>
</comment>
<evidence type="ECO:0000256" key="2">
    <source>
        <dbReference type="SAM" id="MobiDB-lite"/>
    </source>
</evidence>
<dbReference type="PANTHER" id="PTHR45615">
    <property type="entry name" value="MYOSIN HEAVY CHAIN, NON-MUSCLE"/>
    <property type="match status" value="1"/>
</dbReference>
<dbReference type="GO" id="GO:0016460">
    <property type="term" value="C:myosin II complex"/>
    <property type="evidence" value="ECO:0007669"/>
    <property type="project" value="TreeGrafter"/>
</dbReference>
<feature type="coiled-coil region" evidence="1">
    <location>
        <begin position="145"/>
        <end position="214"/>
    </location>
</feature>
<feature type="coiled-coil region" evidence="1">
    <location>
        <begin position="28"/>
        <end position="55"/>
    </location>
</feature>
<dbReference type="GO" id="GO:0000146">
    <property type="term" value="F:microfilament motor activity"/>
    <property type="evidence" value="ECO:0007669"/>
    <property type="project" value="TreeGrafter"/>
</dbReference>
<dbReference type="Proteomes" id="UP001159641">
    <property type="component" value="Unassembled WGS sequence"/>
</dbReference>
<dbReference type="PANTHER" id="PTHR45615:SF26">
    <property type="entry name" value="MYOSIN-15"/>
    <property type="match status" value="1"/>
</dbReference>
<name>A0AB34HKL8_ESCRO</name>
<organism evidence="3 4">
    <name type="scientific">Eschrichtius robustus</name>
    <name type="common">California gray whale</name>
    <name type="synonym">Eschrichtius gibbosus</name>
    <dbReference type="NCBI Taxonomy" id="9764"/>
    <lineage>
        <taxon>Eukaryota</taxon>
        <taxon>Metazoa</taxon>
        <taxon>Chordata</taxon>
        <taxon>Craniata</taxon>
        <taxon>Vertebrata</taxon>
        <taxon>Euteleostomi</taxon>
        <taxon>Mammalia</taxon>
        <taxon>Eutheria</taxon>
        <taxon>Laurasiatheria</taxon>
        <taxon>Artiodactyla</taxon>
        <taxon>Whippomorpha</taxon>
        <taxon>Cetacea</taxon>
        <taxon>Mysticeti</taxon>
        <taxon>Eschrichtiidae</taxon>
        <taxon>Eschrichtius</taxon>
    </lineage>
</organism>
<accession>A0AB34HKL8</accession>
<reference evidence="3 4" key="1">
    <citation type="submission" date="2022-11" db="EMBL/GenBank/DDBJ databases">
        <title>Whole genome sequence of Eschrichtius robustus ER-17-0199.</title>
        <authorList>
            <person name="Bruniche-Olsen A."/>
            <person name="Black A.N."/>
            <person name="Fields C.J."/>
            <person name="Walden K."/>
            <person name="Dewoody J.A."/>
        </authorList>
    </citation>
    <scope>NUCLEOTIDE SEQUENCE [LARGE SCALE GENOMIC DNA]</scope>
    <source>
        <strain evidence="3">ER-17-0199</strain>
        <tissue evidence="3">Blubber</tissue>
    </source>
</reference>
<feature type="compositionally biased region" description="Low complexity" evidence="2">
    <location>
        <begin position="216"/>
        <end position="226"/>
    </location>
</feature>
<keyword evidence="1" id="KW-0175">Coiled coil</keyword>